<dbReference type="Pfam" id="PF01554">
    <property type="entry name" value="MatE"/>
    <property type="match status" value="2"/>
</dbReference>
<dbReference type="GO" id="GO:0016020">
    <property type="term" value="C:membrane"/>
    <property type="evidence" value="ECO:0007669"/>
    <property type="project" value="UniProtKB-SubCell"/>
</dbReference>
<keyword evidence="5 6" id="KW-0472">Membrane</keyword>
<proteinExistence type="inferred from homology"/>
<sequence>MEENKVPFLTSITPSKASFDADEDDIKAINGVKSFVKEFHYESKKLWYLAGPAIFTSLCQYSLGAVTQIFAGHVGTIQLAAVSIQISVIAGFSEGILLGMGSALETLCGQAYGAKQKDMLGIYMQRSWIILNATALVLMFLNIFATQILRIIGQQEKIAEWAGQFSLWMIPMVFAYAFEFPIMKFLQAQSKIMTMAVIAGVSFAMHTLLTWLFMLKLGWGLASGAVILNCSWWFMVTAKMMYIFWGNSCGEAWSGFSWEAFKNLWGFVRLSLASGVMICLELWYFMSLILAAGVRVSNELGAGHPRRAKFSVLVVSITSLVIGALLTLVLILTRSQYPLLFTNNVKVQKMVYDLTPVLGLTLFVNTLQPTLSGVAIGAGWQEHVAYVNIICYYVIGIPLGLFLTFFIKWGMPGMWYGMLLGTTTQTTVLIWITARTDWDKEASVAGERIKQLGGSKSLNVIDGYAIN</sequence>
<comment type="subcellular location">
    <subcellularLocation>
        <location evidence="1">Membrane</location>
        <topology evidence="1">Multi-pass membrane protein</topology>
    </subcellularLocation>
</comment>
<keyword evidence="4 6" id="KW-1133">Transmembrane helix</keyword>
<keyword evidence="3 6" id="KW-0812">Transmembrane</keyword>
<evidence type="ECO:0000256" key="6">
    <source>
        <dbReference type="RuleBase" id="RU004914"/>
    </source>
</evidence>
<reference evidence="7" key="1">
    <citation type="submission" date="2023-08" db="EMBL/GenBank/DDBJ databases">
        <title>A de novo genome assembly of Solanum verrucosum Schlechtendal, a Mexican diploid species geographically isolated from the other diploid A-genome species in potato relatives.</title>
        <authorList>
            <person name="Hosaka K."/>
        </authorList>
    </citation>
    <scope>NUCLEOTIDE SEQUENCE</scope>
    <source>
        <tissue evidence="7">Young leaves</tissue>
    </source>
</reference>
<dbReference type="PANTHER" id="PTHR11206">
    <property type="entry name" value="MULTIDRUG RESISTANCE PROTEIN"/>
    <property type="match status" value="1"/>
</dbReference>
<evidence type="ECO:0000256" key="2">
    <source>
        <dbReference type="ARBA" id="ARBA00010199"/>
    </source>
</evidence>
<evidence type="ECO:0000256" key="3">
    <source>
        <dbReference type="ARBA" id="ARBA00022692"/>
    </source>
</evidence>
<feature type="transmembrane region" description="Helical" evidence="6">
    <location>
        <begin position="310"/>
        <end position="333"/>
    </location>
</feature>
<dbReference type="CDD" id="cd13132">
    <property type="entry name" value="MATE_eukaryotic"/>
    <property type="match status" value="1"/>
</dbReference>
<name>A0AAF0V7F1_SOLVR</name>
<dbReference type="InterPro" id="IPR002528">
    <property type="entry name" value="MATE_fam"/>
</dbReference>
<evidence type="ECO:0000313" key="7">
    <source>
        <dbReference type="EMBL" id="WMV59307.1"/>
    </source>
</evidence>
<evidence type="ECO:0000313" key="8">
    <source>
        <dbReference type="Proteomes" id="UP001234989"/>
    </source>
</evidence>
<feature type="transmembrane region" description="Helical" evidence="6">
    <location>
        <begin position="161"/>
        <end position="180"/>
    </location>
</feature>
<dbReference type="Proteomes" id="UP001234989">
    <property type="component" value="Chromosome 12"/>
</dbReference>
<dbReference type="AlphaFoldDB" id="A0AAF0V7F1"/>
<feature type="transmembrane region" description="Helical" evidence="6">
    <location>
        <begin position="219"/>
        <end position="245"/>
    </location>
</feature>
<dbReference type="GO" id="GO:1990961">
    <property type="term" value="P:xenobiotic detoxification by transmembrane export across the plasma membrane"/>
    <property type="evidence" value="ECO:0007669"/>
    <property type="project" value="InterPro"/>
</dbReference>
<dbReference type="EMBL" id="CP133623">
    <property type="protein sequence ID" value="WMV59307.1"/>
    <property type="molecule type" value="Genomic_DNA"/>
</dbReference>
<evidence type="ECO:0000256" key="5">
    <source>
        <dbReference type="ARBA" id="ARBA00023136"/>
    </source>
</evidence>
<feature type="transmembrane region" description="Helical" evidence="6">
    <location>
        <begin position="128"/>
        <end position="149"/>
    </location>
</feature>
<feature type="transmembrane region" description="Helical" evidence="6">
    <location>
        <begin position="266"/>
        <end position="290"/>
    </location>
</feature>
<feature type="transmembrane region" description="Helical" evidence="6">
    <location>
        <begin position="414"/>
        <end position="434"/>
    </location>
</feature>
<dbReference type="GO" id="GO:0015297">
    <property type="term" value="F:antiporter activity"/>
    <property type="evidence" value="ECO:0007669"/>
    <property type="project" value="InterPro"/>
</dbReference>
<feature type="transmembrane region" description="Helical" evidence="6">
    <location>
        <begin position="386"/>
        <end position="407"/>
    </location>
</feature>
<dbReference type="InterPro" id="IPR045069">
    <property type="entry name" value="MATE_euk"/>
</dbReference>
<comment type="caution">
    <text evidence="6">Lacks conserved residue(s) required for the propagation of feature annotation.</text>
</comment>
<evidence type="ECO:0000256" key="4">
    <source>
        <dbReference type="ARBA" id="ARBA00022989"/>
    </source>
</evidence>
<dbReference type="GO" id="GO:0042910">
    <property type="term" value="F:xenobiotic transmembrane transporter activity"/>
    <property type="evidence" value="ECO:0007669"/>
    <property type="project" value="InterPro"/>
</dbReference>
<evidence type="ECO:0000256" key="1">
    <source>
        <dbReference type="ARBA" id="ARBA00004141"/>
    </source>
</evidence>
<feature type="transmembrane region" description="Helical" evidence="6">
    <location>
        <begin position="354"/>
        <end position="380"/>
    </location>
</feature>
<accession>A0AAF0V7F1</accession>
<comment type="similarity">
    <text evidence="2 6">Belongs to the multi antimicrobial extrusion (MATE) (TC 2.A.66.1) family.</text>
</comment>
<gene>
    <name evidence="7" type="ORF">MTR67_052692</name>
</gene>
<keyword evidence="8" id="KW-1185">Reference proteome</keyword>
<protein>
    <recommendedName>
        <fullName evidence="6">Protein DETOXIFICATION</fullName>
    </recommendedName>
    <alternativeName>
        <fullName evidence="6">Multidrug and toxic compound extrusion protein</fullName>
    </alternativeName>
</protein>
<organism evidence="7 8">
    <name type="scientific">Solanum verrucosum</name>
    <dbReference type="NCBI Taxonomy" id="315347"/>
    <lineage>
        <taxon>Eukaryota</taxon>
        <taxon>Viridiplantae</taxon>
        <taxon>Streptophyta</taxon>
        <taxon>Embryophyta</taxon>
        <taxon>Tracheophyta</taxon>
        <taxon>Spermatophyta</taxon>
        <taxon>Magnoliopsida</taxon>
        <taxon>eudicotyledons</taxon>
        <taxon>Gunneridae</taxon>
        <taxon>Pentapetalae</taxon>
        <taxon>asterids</taxon>
        <taxon>lamiids</taxon>
        <taxon>Solanales</taxon>
        <taxon>Solanaceae</taxon>
        <taxon>Solanoideae</taxon>
        <taxon>Solaneae</taxon>
        <taxon>Solanum</taxon>
    </lineage>
</organism>
<feature type="transmembrane region" description="Helical" evidence="6">
    <location>
        <begin position="192"/>
        <end position="213"/>
    </location>
</feature>